<dbReference type="PANTHER" id="PTHR30055:SF237">
    <property type="entry name" value="TRANSCRIPTIONAL REPRESSOR MCE3R"/>
    <property type="match status" value="1"/>
</dbReference>
<dbReference type="InterPro" id="IPR009057">
    <property type="entry name" value="Homeodomain-like_sf"/>
</dbReference>
<dbReference type="InterPro" id="IPR001647">
    <property type="entry name" value="HTH_TetR"/>
</dbReference>
<dbReference type="PROSITE" id="PS50977">
    <property type="entry name" value="HTH_TETR_2"/>
    <property type="match status" value="2"/>
</dbReference>
<name>A0A495NKE9_9NOCA</name>
<keyword evidence="4" id="KW-1185">Reference proteome</keyword>
<feature type="domain" description="HTH tetR-type" evidence="2">
    <location>
        <begin position="214"/>
        <end position="274"/>
    </location>
</feature>
<proteinExistence type="predicted"/>
<dbReference type="InterPro" id="IPR050109">
    <property type="entry name" value="HTH-type_TetR-like_transc_reg"/>
</dbReference>
<dbReference type="PRINTS" id="PR00455">
    <property type="entry name" value="HTHTETR"/>
</dbReference>
<evidence type="ECO:0000259" key="2">
    <source>
        <dbReference type="PROSITE" id="PS50977"/>
    </source>
</evidence>
<dbReference type="Pfam" id="PF00440">
    <property type="entry name" value="TetR_N"/>
    <property type="match status" value="2"/>
</dbReference>
<dbReference type="RefSeq" id="WP_081314887.1">
    <property type="nucleotide sequence ID" value="NZ_CP022915.1"/>
</dbReference>
<dbReference type="GO" id="GO:0003700">
    <property type="term" value="F:DNA-binding transcription factor activity"/>
    <property type="evidence" value="ECO:0007669"/>
    <property type="project" value="TreeGrafter"/>
</dbReference>
<sequence length="395" mass="44369">MGAEARIAPTSRRPKDRNVQIANNARELFALRGFHAVRVDHIAEASGVTARAVYRHYKNKQELLARIIDEDQQRWIDALDSISEVESDEELARHLDYLARVGIESRRLSVLWQREARHLDEDDFRTVRSRAVWISDNVAGRLIRPCHPGLGAFATDVRSWAVVSVLTSPAFYDSALSRSRLATVMATACERIIAAPTVEPVRRRETPTVENVPMARREQLLAAAAAAFRRSGYAGVSIDDIGADVGFAGPAIYRYFKTKSSILVALMERFAEWRALEVVRALRTSIDPAEVLSALISGYVRLGIEAVDLLAVALTEGHYLPDEDRERFERINDDFVSELRRWYSSVRPDVDPAAAQSLVSIAVTVVHDLVRIPHFLRSPDFESELDRVVRALFAD</sequence>
<dbReference type="AlphaFoldDB" id="A0A495NKE9"/>
<evidence type="ECO:0000313" key="3">
    <source>
        <dbReference type="EMBL" id="QOV98466.1"/>
    </source>
</evidence>
<dbReference type="GO" id="GO:0000976">
    <property type="term" value="F:transcription cis-regulatory region binding"/>
    <property type="evidence" value="ECO:0007669"/>
    <property type="project" value="TreeGrafter"/>
</dbReference>
<protein>
    <submittedName>
        <fullName evidence="3">TetR/AcrR family transcriptional regulator</fullName>
    </submittedName>
</protein>
<dbReference type="Gene3D" id="1.10.357.10">
    <property type="entry name" value="Tetracycline Repressor, domain 2"/>
    <property type="match status" value="2"/>
</dbReference>
<dbReference type="SUPFAM" id="SSF46689">
    <property type="entry name" value="Homeodomain-like"/>
    <property type="match status" value="2"/>
</dbReference>
<keyword evidence="1" id="KW-0238">DNA-binding</keyword>
<gene>
    <name evidence="3" type="ORF">INP59_22020</name>
</gene>
<organism evidence="3 4">
    <name type="scientific">Rhodococcus pyridinivorans</name>
    <dbReference type="NCBI Taxonomy" id="103816"/>
    <lineage>
        <taxon>Bacteria</taxon>
        <taxon>Bacillati</taxon>
        <taxon>Actinomycetota</taxon>
        <taxon>Actinomycetes</taxon>
        <taxon>Mycobacteriales</taxon>
        <taxon>Nocardiaceae</taxon>
        <taxon>Rhodococcus</taxon>
    </lineage>
</organism>
<dbReference type="Proteomes" id="UP000593818">
    <property type="component" value="Chromosome"/>
</dbReference>
<evidence type="ECO:0000256" key="1">
    <source>
        <dbReference type="ARBA" id="ARBA00023125"/>
    </source>
</evidence>
<dbReference type="PANTHER" id="PTHR30055">
    <property type="entry name" value="HTH-TYPE TRANSCRIPTIONAL REGULATOR RUTR"/>
    <property type="match status" value="1"/>
</dbReference>
<feature type="domain" description="HTH tetR-type" evidence="2">
    <location>
        <begin position="15"/>
        <end position="75"/>
    </location>
</feature>
<accession>A0A495NKE9</accession>
<dbReference type="EMBL" id="CP063450">
    <property type="protein sequence ID" value="QOV98466.1"/>
    <property type="molecule type" value="Genomic_DNA"/>
</dbReference>
<dbReference type="Gene3D" id="1.10.10.60">
    <property type="entry name" value="Homeodomain-like"/>
    <property type="match status" value="2"/>
</dbReference>
<evidence type="ECO:0000313" key="4">
    <source>
        <dbReference type="Proteomes" id="UP000593818"/>
    </source>
</evidence>
<reference evidence="3 4" key="1">
    <citation type="submission" date="2020-10" db="EMBL/GenBank/DDBJ databases">
        <title>Whole genome sequence of oil-degrading bacteria Rhodococcus pyridinivorans strain 5Ap.</title>
        <authorList>
            <person name="Akhremchuk A.E."/>
            <person name="Valentovich L.N."/>
            <person name="Charniauskaya M.I."/>
            <person name="Bukliarevich H.A."/>
            <person name="Titok M.A."/>
        </authorList>
    </citation>
    <scope>NUCLEOTIDE SEQUENCE [LARGE SCALE GENOMIC DNA]</scope>
    <source>
        <strain evidence="3 4">5Ap</strain>
    </source>
</reference>